<protein>
    <submittedName>
        <fullName evidence="1">Uncharacterized protein</fullName>
    </submittedName>
</protein>
<proteinExistence type="predicted"/>
<name>A0A941JND6_9CHRO</name>
<reference evidence="1" key="1">
    <citation type="submission" date="2021-02" db="EMBL/GenBank/DDBJ databases">
        <title>Metagenome analyses of Stigonema ocellatum DSM 106950, Chlorogloea purpurea SAG 13.99 and Gomphosphaeria aponina DSM 107014.</title>
        <authorList>
            <person name="Marter P."/>
            <person name="Huang S."/>
        </authorList>
    </citation>
    <scope>NUCLEOTIDE SEQUENCE</scope>
    <source>
        <strain evidence="1">JP213</strain>
    </source>
</reference>
<evidence type="ECO:0000313" key="2">
    <source>
        <dbReference type="Proteomes" id="UP000767446"/>
    </source>
</evidence>
<comment type="caution">
    <text evidence="1">The sequence shown here is derived from an EMBL/GenBank/DDBJ whole genome shotgun (WGS) entry which is preliminary data.</text>
</comment>
<organism evidence="1 2">
    <name type="scientific">Gomphosphaeria aponina SAG 52.96 = DSM 107014</name>
    <dbReference type="NCBI Taxonomy" id="1521640"/>
    <lineage>
        <taxon>Bacteria</taxon>
        <taxon>Bacillati</taxon>
        <taxon>Cyanobacteriota</taxon>
        <taxon>Cyanophyceae</taxon>
        <taxon>Oscillatoriophycideae</taxon>
        <taxon>Chroococcales</taxon>
        <taxon>Gomphosphaeriaceae</taxon>
        <taxon>Gomphosphaeria</taxon>
    </lineage>
</organism>
<dbReference type="Proteomes" id="UP000767446">
    <property type="component" value="Unassembled WGS sequence"/>
</dbReference>
<accession>A0A941JND6</accession>
<evidence type="ECO:0000313" key="1">
    <source>
        <dbReference type="EMBL" id="MBR8829214.1"/>
    </source>
</evidence>
<feature type="non-terminal residue" evidence="1">
    <location>
        <position position="1"/>
    </location>
</feature>
<dbReference type="EMBL" id="JADQBC010000117">
    <property type="protein sequence ID" value="MBR8829214.1"/>
    <property type="molecule type" value="Genomic_DNA"/>
</dbReference>
<sequence length="87" mass="10216">VEQYIIEREQIGARISEIETRFNLSNLPPLPEYDYQTIASIFGVKYRQIYELIGIPKTQVRRRSKALNILIKVLQDDNADFFNLLNT</sequence>
<gene>
    <name evidence="1" type="ORF">DSM107014_15170</name>
</gene>
<dbReference type="AlphaFoldDB" id="A0A941JND6"/>